<reference evidence="3 4" key="1">
    <citation type="submission" date="2017-08" db="EMBL/GenBank/DDBJ databases">
        <title>Infants hospitalized years apart are colonized by the same room-sourced microbial strains.</title>
        <authorList>
            <person name="Brooks B."/>
            <person name="Olm M.R."/>
            <person name="Firek B.A."/>
            <person name="Baker R."/>
            <person name="Thomas B.C."/>
            <person name="Morowitz M.J."/>
            <person name="Banfield J.F."/>
        </authorList>
    </citation>
    <scope>NUCLEOTIDE SEQUENCE [LARGE SCALE GENOMIC DNA]</scope>
    <source>
        <strain evidence="3">S2_005_002_R2_33</strain>
    </source>
</reference>
<dbReference type="Pfam" id="PF00266">
    <property type="entry name" value="Aminotran_5"/>
    <property type="match status" value="1"/>
</dbReference>
<feature type="domain" description="Aminotransferase class V" evidence="2">
    <location>
        <begin position="52"/>
        <end position="297"/>
    </location>
</feature>
<accession>A0A2W5NYX6</accession>
<dbReference type="Proteomes" id="UP000249082">
    <property type="component" value="Unassembled WGS sequence"/>
</dbReference>
<dbReference type="GO" id="GO:0043420">
    <property type="term" value="P:anthranilate metabolic process"/>
    <property type="evidence" value="ECO:0007669"/>
    <property type="project" value="TreeGrafter"/>
</dbReference>
<dbReference type="Gene3D" id="3.40.640.10">
    <property type="entry name" value="Type I PLP-dependent aspartate aminotransferase-like (Major domain)"/>
    <property type="match status" value="1"/>
</dbReference>
<dbReference type="PANTHER" id="PTHR14084">
    <property type="entry name" value="KYNURENINASE"/>
    <property type="match status" value="1"/>
</dbReference>
<dbReference type="InterPro" id="IPR000192">
    <property type="entry name" value="Aminotrans_V_dom"/>
</dbReference>
<dbReference type="PANTHER" id="PTHR14084:SF0">
    <property type="entry name" value="KYNURENINASE"/>
    <property type="match status" value="1"/>
</dbReference>
<dbReference type="GO" id="GO:0009435">
    <property type="term" value="P:NAD+ biosynthetic process"/>
    <property type="evidence" value="ECO:0007669"/>
    <property type="project" value="InterPro"/>
</dbReference>
<evidence type="ECO:0000313" key="3">
    <source>
        <dbReference type="EMBL" id="PZQ57558.1"/>
    </source>
</evidence>
<evidence type="ECO:0000256" key="1">
    <source>
        <dbReference type="ARBA" id="ARBA00022898"/>
    </source>
</evidence>
<dbReference type="InterPro" id="IPR015424">
    <property type="entry name" value="PyrdxlP-dep_Trfase"/>
</dbReference>
<proteinExistence type="predicted"/>
<dbReference type="EMBL" id="QFPX01000001">
    <property type="protein sequence ID" value="PZQ57558.1"/>
    <property type="molecule type" value="Genomic_DNA"/>
</dbReference>
<dbReference type="GO" id="GO:0005737">
    <property type="term" value="C:cytoplasm"/>
    <property type="evidence" value="ECO:0007669"/>
    <property type="project" value="InterPro"/>
</dbReference>
<dbReference type="InterPro" id="IPR015421">
    <property type="entry name" value="PyrdxlP-dep_Trfase_major"/>
</dbReference>
<dbReference type="InterPro" id="IPR010111">
    <property type="entry name" value="Kynureninase"/>
</dbReference>
<dbReference type="GO" id="GO:0030170">
    <property type="term" value="F:pyridoxal phosphate binding"/>
    <property type="evidence" value="ECO:0007669"/>
    <property type="project" value="InterPro"/>
</dbReference>
<dbReference type="SUPFAM" id="SSF53383">
    <property type="entry name" value="PLP-dependent transferases"/>
    <property type="match status" value="1"/>
</dbReference>
<evidence type="ECO:0000259" key="2">
    <source>
        <dbReference type="Pfam" id="PF00266"/>
    </source>
</evidence>
<sequence length="379" mass="40859">MIDLFHVPEGGPYLLSHSVGCLPRSARAALDEGYLAPWQDTGGAAWGPWLDTIERFRSAIGGLIGAEISEIAPQQSVSAALFSLLSGLRPAKGRNRIVMSEQAFPTVGYVAQGLERLGFETVLIPAAQSPGDAATWERHIDDRVAAVVAMHVHSNTGITSPIAEIAALARRHGALSIVDVAQSAGILPVSARDWGVDAVIGSSVKWLCGGPGAAWLWLRSEVTATIEPLDLGWFGHEDPFEFDIRSFRHAADASRFQGGSPSIAPFALAAAGIETLRAIGQDTVLRHNRTCISAFEEAVNRPIDMHGRGGTLCLLFDDVETLRQTLAPGDFRYDVRGQCLRASFHAWNTVDEARRLGQAIAEARLDFRLAEQRVVARSV</sequence>
<organism evidence="3 4">
    <name type="scientific">Novosphingobium pentaromativorans</name>
    <dbReference type="NCBI Taxonomy" id="205844"/>
    <lineage>
        <taxon>Bacteria</taxon>
        <taxon>Pseudomonadati</taxon>
        <taxon>Pseudomonadota</taxon>
        <taxon>Alphaproteobacteria</taxon>
        <taxon>Sphingomonadales</taxon>
        <taxon>Sphingomonadaceae</taxon>
        <taxon>Novosphingobium</taxon>
    </lineage>
</organism>
<keyword evidence="1" id="KW-0663">Pyridoxal phosphate</keyword>
<dbReference type="GO" id="GO:0019441">
    <property type="term" value="P:L-tryptophan catabolic process to kynurenine"/>
    <property type="evidence" value="ECO:0007669"/>
    <property type="project" value="TreeGrafter"/>
</dbReference>
<evidence type="ECO:0000313" key="4">
    <source>
        <dbReference type="Proteomes" id="UP000249082"/>
    </source>
</evidence>
<protein>
    <recommendedName>
        <fullName evidence="2">Aminotransferase class V domain-containing protein</fullName>
    </recommendedName>
</protein>
<comment type="caution">
    <text evidence="3">The sequence shown here is derived from an EMBL/GenBank/DDBJ whole genome shotgun (WGS) entry which is preliminary data.</text>
</comment>
<name>A0A2W5NYX6_9SPHN</name>
<dbReference type="AlphaFoldDB" id="A0A2W5NYX6"/>
<dbReference type="GO" id="GO:0030429">
    <property type="term" value="F:kynureninase activity"/>
    <property type="evidence" value="ECO:0007669"/>
    <property type="project" value="InterPro"/>
</dbReference>
<gene>
    <name evidence="3" type="ORF">DI555_01100</name>
</gene>